<feature type="domain" description="CENP-V/GFA" evidence="5">
    <location>
        <begin position="14"/>
        <end position="116"/>
    </location>
</feature>
<dbReference type="Pfam" id="PF04828">
    <property type="entry name" value="GFA"/>
    <property type="match status" value="1"/>
</dbReference>
<accession>A0A4R2MBC6</accession>
<dbReference type="GeneID" id="99685543"/>
<sequence>MNPTHPRPTRLAALTGRCLCGAVTITVTGEHEEQVGACHCRMCQRWSGGLFLCFEAEASAVTVNGEVTRYRSSSFAERAFCPRCGSHLWFGDLAQDGEPRGYELTPGLFDAARHWPLRSELYADRAMDSVRLAGEHRRQTQAEYEAANPFVNRP</sequence>
<dbReference type="InterPro" id="IPR011057">
    <property type="entry name" value="Mss4-like_sf"/>
</dbReference>
<dbReference type="PANTHER" id="PTHR33337:SF40">
    <property type="entry name" value="CENP-V_GFA DOMAIN-CONTAINING PROTEIN-RELATED"/>
    <property type="match status" value="1"/>
</dbReference>
<dbReference type="PANTHER" id="PTHR33337">
    <property type="entry name" value="GFA DOMAIN-CONTAINING PROTEIN"/>
    <property type="match status" value="1"/>
</dbReference>
<evidence type="ECO:0000313" key="7">
    <source>
        <dbReference type="Proteomes" id="UP000295106"/>
    </source>
</evidence>
<evidence type="ECO:0000313" key="6">
    <source>
        <dbReference type="EMBL" id="TCP03581.1"/>
    </source>
</evidence>
<dbReference type="RefSeq" id="WP_132646269.1">
    <property type="nucleotide sequence ID" value="NZ_CP181386.1"/>
</dbReference>
<keyword evidence="3" id="KW-0862">Zinc</keyword>
<proteinExistence type="inferred from homology"/>
<reference evidence="6 7" key="1">
    <citation type="submission" date="2019-03" db="EMBL/GenBank/DDBJ databases">
        <title>Genomic Encyclopedia of Type Strains, Phase IV (KMG-IV): sequencing the most valuable type-strain genomes for metagenomic binning, comparative biology and taxonomic classification.</title>
        <authorList>
            <person name="Goeker M."/>
        </authorList>
    </citation>
    <scope>NUCLEOTIDE SEQUENCE [LARGE SCALE GENOMIC DNA]</scope>
    <source>
        <strain evidence="6 7">DSM 1709</strain>
    </source>
</reference>
<evidence type="ECO:0000256" key="2">
    <source>
        <dbReference type="ARBA" id="ARBA00022723"/>
    </source>
</evidence>
<dbReference type="OrthoDB" id="327703at2"/>
<name>A0A4R2MBC6_RUBGE</name>
<evidence type="ECO:0000256" key="3">
    <source>
        <dbReference type="ARBA" id="ARBA00022833"/>
    </source>
</evidence>
<dbReference type="InterPro" id="IPR006913">
    <property type="entry name" value="CENP-V/GFA"/>
</dbReference>
<comment type="similarity">
    <text evidence="1">Belongs to the Gfa family.</text>
</comment>
<evidence type="ECO:0000256" key="4">
    <source>
        <dbReference type="ARBA" id="ARBA00023239"/>
    </source>
</evidence>
<keyword evidence="4" id="KW-0456">Lyase</keyword>
<dbReference type="SUPFAM" id="SSF51316">
    <property type="entry name" value="Mss4-like"/>
    <property type="match status" value="1"/>
</dbReference>
<dbReference type="Gene3D" id="3.90.1590.10">
    <property type="entry name" value="glutathione-dependent formaldehyde- activating enzyme (gfa)"/>
    <property type="match status" value="1"/>
</dbReference>
<dbReference type="EMBL" id="SLXD01000004">
    <property type="protein sequence ID" value="TCP03581.1"/>
    <property type="molecule type" value="Genomic_DNA"/>
</dbReference>
<dbReference type="AlphaFoldDB" id="A0A4R2MBC6"/>
<evidence type="ECO:0000259" key="5">
    <source>
        <dbReference type="PROSITE" id="PS51891"/>
    </source>
</evidence>
<dbReference type="PROSITE" id="PS51891">
    <property type="entry name" value="CENP_V_GFA"/>
    <property type="match status" value="1"/>
</dbReference>
<dbReference type="GO" id="GO:0016846">
    <property type="term" value="F:carbon-sulfur lyase activity"/>
    <property type="evidence" value="ECO:0007669"/>
    <property type="project" value="InterPro"/>
</dbReference>
<dbReference type="Proteomes" id="UP000295106">
    <property type="component" value="Unassembled WGS sequence"/>
</dbReference>
<evidence type="ECO:0000256" key="1">
    <source>
        <dbReference type="ARBA" id="ARBA00005495"/>
    </source>
</evidence>
<protein>
    <recommendedName>
        <fullName evidence="5">CENP-V/GFA domain-containing protein</fullName>
    </recommendedName>
</protein>
<comment type="caution">
    <text evidence="6">The sequence shown here is derived from an EMBL/GenBank/DDBJ whole genome shotgun (WGS) entry which is preliminary data.</text>
</comment>
<keyword evidence="2" id="KW-0479">Metal-binding</keyword>
<gene>
    <name evidence="6" type="ORF">EV684_104304</name>
</gene>
<dbReference type="GO" id="GO:0046872">
    <property type="term" value="F:metal ion binding"/>
    <property type="evidence" value="ECO:0007669"/>
    <property type="project" value="UniProtKB-KW"/>
</dbReference>
<organism evidence="6 7">
    <name type="scientific">Rubrivivax gelatinosus</name>
    <name type="common">Rhodocyclus gelatinosus</name>
    <name type="synonym">Rhodopseudomonas gelatinosa</name>
    <dbReference type="NCBI Taxonomy" id="28068"/>
    <lineage>
        <taxon>Bacteria</taxon>
        <taxon>Pseudomonadati</taxon>
        <taxon>Pseudomonadota</taxon>
        <taxon>Betaproteobacteria</taxon>
        <taxon>Burkholderiales</taxon>
        <taxon>Sphaerotilaceae</taxon>
        <taxon>Rubrivivax</taxon>
    </lineage>
</organism>